<name>A0A6I3JFH4_9ACTN</name>
<evidence type="ECO:0000313" key="3">
    <source>
        <dbReference type="Proteomes" id="UP000433406"/>
    </source>
</evidence>
<proteinExistence type="predicted"/>
<dbReference type="Pfam" id="PF13539">
    <property type="entry name" value="Peptidase_M15_4"/>
    <property type="match status" value="1"/>
</dbReference>
<dbReference type="EMBL" id="WLCI01000019">
    <property type="protein sequence ID" value="MTB96984.1"/>
    <property type="molecule type" value="Genomic_DNA"/>
</dbReference>
<dbReference type="Proteomes" id="UP000433406">
    <property type="component" value="Unassembled WGS sequence"/>
</dbReference>
<accession>A0A6I3JFH4</accession>
<dbReference type="InterPro" id="IPR009045">
    <property type="entry name" value="Zn_M74/Hedgehog-like"/>
</dbReference>
<dbReference type="InterPro" id="IPR039561">
    <property type="entry name" value="Peptidase_M15C"/>
</dbReference>
<keyword evidence="3" id="KW-1185">Reference proteome</keyword>
<dbReference type="SUPFAM" id="SSF55166">
    <property type="entry name" value="Hedgehog/DD-peptidase"/>
    <property type="match status" value="1"/>
</dbReference>
<reference evidence="2 3" key="1">
    <citation type="submission" date="2019-10" db="EMBL/GenBank/DDBJ databases">
        <title>Nocardioides novel species isolated from the excrement of Marmot.</title>
        <authorList>
            <person name="Zhang G."/>
        </authorList>
    </citation>
    <scope>NUCLEOTIDE SEQUENCE [LARGE SCALE GENOMIC DNA]</scope>
    <source>
        <strain evidence="3">zg-579</strain>
    </source>
</reference>
<protein>
    <recommendedName>
        <fullName evidence="1">Peptidase M15C domain-containing protein</fullName>
    </recommendedName>
</protein>
<dbReference type="AlphaFoldDB" id="A0A6I3JFH4"/>
<organism evidence="2 3">
    <name type="scientific">Nocardioides marmotae</name>
    <dbReference type="NCBI Taxonomy" id="2663857"/>
    <lineage>
        <taxon>Bacteria</taxon>
        <taxon>Bacillati</taxon>
        <taxon>Actinomycetota</taxon>
        <taxon>Actinomycetes</taxon>
        <taxon>Propionibacteriales</taxon>
        <taxon>Nocardioidaceae</taxon>
        <taxon>Nocardioides</taxon>
    </lineage>
</organism>
<evidence type="ECO:0000259" key="1">
    <source>
        <dbReference type="Pfam" id="PF13539"/>
    </source>
</evidence>
<gene>
    <name evidence="2" type="ORF">GGQ22_18075</name>
</gene>
<dbReference type="GO" id="GO:0008233">
    <property type="term" value="F:peptidase activity"/>
    <property type="evidence" value="ECO:0007669"/>
    <property type="project" value="InterPro"/>
</dbReference>
<evidence type="ECO:0000313" key="2">
    <source>
        <dbReference type="EMBL" id="MTB96984.1"/>
    </source>
</evidence>
<sequence length="499" mass="52642">MIRGLGHGMIPGMLGRCWTSVSILILAVAGLAVVGPAGPAAAAAADPGGPGGPGGPGATVLTLSAPARYAGRPTELIATLASAADGSAADGSPVAGAPVTLERRVGGAWTAVATVTTDATGRAAATAVLERDPADNVFRAGFAGDATYASAAAGPVTAALVRHTSRVRVRGPEQVVDERRVPVRVVWRTGAGEAVAARVRLFRKVRGGAWTLARTLVTDAEGRAEVLVRPRHDTAWRATATGTPWAGRATSAVHRIDNVPPGEPVVLPQGAPRPRVTLPRQARAAGAGPQLRVGPIPDGVWRSMVGRSWRPGCPVGRAGLRLVRVNYWGYDGYRYRGEVVAAASAADRIGRALAAMHERRFPIRSMYRVDRFGWSERLQGADDYGSMAAGNTSAFNCRWVVGRPGVRSPHSYGRSLDVNPWENPYRASHGWTPNGWWVGRSHPRVAWRSPSHPFVRLMAAHGLSWTYGRSDSHHFDARGGTGRALPAPVERACGTAVCH</sequence>
<comment type="caution">
    <text evidence="2">The sequence shown here is derived from an EMBL/GenBank/DDBJ whole genome shotgun (WGS) entry which is preliminary data.</text>
</comment>
<feature type="domain" description="Peptidase M15C" evidence="1">
    <location>
        <begin position="403"/>
        <end position="476"/>
    </location>
</feature>
<dbReference type="RefSeq" id="WP_154616733.1">
    <property type="nucleotide sequence ID" value="NZ_CP053660.1"/>
</dbReference>